<keyword evidence="4" id="KW-1185">Reference proteome</keyword>
<feature type="region of interest" description="Disordered" evidence="1">
    <location>
        <begin position="79"/>
        <end position="154"/>
    </location>
</feature>
<organism evidence="3 4">
    <name type="scientific">Mucor lusitanicus CBS 277.49</name>
    <dbReference type="NCBI Taxonomy" id="747725"/>
    <lineage>
        <taxon>Eukaryota</taxon>
        <taxon>Fungi</taxon>
        <taxon>Fungi incertae sedis</taxon>
        <taxon>Mucoromycota</taxon>
        <taxon>Mucoromycotina</taxon>
        <taxon>Mucoromycetes</taxon>
        <taxon>Mucorales</taxon>
        <taxon>Mucorineae</taxon>
        <taxon>Mucoraceae</taxon>
        <taxon>Mucor</taxon>
    </lineage>
</organism>
<evidence type="ECO:0000313" key="4">
    <source>
        <dbReference type="Proteomes" id="UP000077051"/>
    </source>
</evidence>
<protein>
    <submittedName>
        <fullName evidence="3">Uncharacterized protein</fullName>
    </submittedName>
</protein>
<sequence>MSDILLKRSPPDDFDWPATIFLYVVLIVMGVGMCFCLKRANRLIPNRFSFPLVDRGARRERGFHDLGAEEEGLLSHYSDVEDEGDAEVIDNQNALRISRRSDDDDDDDEEQEDFGQLQSHDTTAAIGSDSDDEPTTGSTNKTAPYRDDAHPNPQ</sequence>
<reference evidence="3 4" key="1">
    <citation type="submission" date="2015-06" db="EMBL/GenBank/DDBJ databases">
        <title>Expansion of signal transduction pathways in fungi by whole-genome duplication.</title>
        <authorList>
            <consortium name="DOE Joint Genome Institute"/>
            <person name="Corrochano L.M."/>
            <person name="Kuo A."/>
            <person name="Marcet-Houben M."/>
            <person name="Polaino S."/>
            <person name="Salamov A."/>
            <person name="Villalobos J.M."/>
            <person name="Alvarez M.I."/>
            <person name="Avalos J."/>
            <person name="Benito E.P."/>
            <person name="Benoit I."/>
            <person name="Burger G."/>
            <person name="Camino L.P."/>
            <person name="Canovas D."/>
            <person name="Cerda-Olmedo E."/>
            <person name="Cheng J.-F."/>
            <person name="Dominguez A."/>
            <person name="Elias M."/>
            <person name="Eslava A.P."/>
            <person name="Glaser F."/>
            <person name="Grimwood J."/>
            <person name="Gutierrez G."/>
            <person name="Heitman J."/>
            <person name="Henrissat B."/>
            <person name="Iturriaga E.A."/>
            <person name="Lang B.F."/>
            <person name="Lavin J.L."/>
            <person name="Lee S."/>
            <person name="Li W."/>
            <person name="Lindquist E."/>
            <person name="Lopez-Garcia S."/>
            <person name="Luque E.M."/>
            <person name="Marcos A.T."/>
            <person name="Martin J."/>
            <person name="Mccluskey K."/>
            <person name="Medina H.R."/>
            <person name="Miralles-Duran A."/>
            <person name="Miyazaki A."/>
            <person name="Munoz-Torres E."/>
            <person name="Oguiza J.A."/>
            <person name="Ohm R."/>
            <person name="Olmedo M."/>
            <person name="Orejas M."/>
            <person name="Ortiz-Castellanos L."/>
            <person name="Pisabarro A.G."/>
            <person name="Rodriguez-Romero J."/>
            <person name="Ruiz-Herrera J."/>
            <person name="Ruiz-Vazquez R."/>
            <person name="Sanz C."/>
            <person name="Schackwitz W."/>
            <person name="Schmutz J."/>
            <person name="Shahriari M."/>
            <person name="Shelest E."/>
            <person name="Silva-Franco F."/>
            <person name="Soanes D."/>
            <person name="Syed K."/>
            <person name="Tagua V.G."/>
            <person name="Talbot N.J."/>
            <person name="Thon M."/>
            <person name="De Vries R.P."/>
            <person name="Wiebenga A."/>
            <person name="Yadav J.S."/>
            <person name="Braun E.L."/>
            <person name="Baker S."/>
            <person name="Garre V."/>
            <person name="Horwitz B."/>
            <person name="Torres-Martinez S."/>
            <person name="Idnurm A."/>
            <person name="Herrera-Estrella A."/>
            <person name="Gabaldon T."/>
            <person name="Grigoriev I.V."/>
        </authorList>
    </citation>
    <scope>NUCLEOTIDE SEQUENCE [LARGE SCALE GENOMIC DNA]</scope>
    <source>
        <strain evidence="3 4">CBS 277.49</strain>
    </source>
</reference>
<name>A0A168H6Q7_MUCCL</name>
<feature type="compositionally biased region" description="Basic and acidic residues" evidence="1">
    <location>
        <begin position="144"/>
        <end position="154"/>
    </location>
</feature>
<dbReference type="OrthoDB" id="2277039at2759"/>
<dbReference type="AlphaFoldDB" id="A0A168H6Q7"/>
<evidence type="ECO:0000256" key="1">
    <source>
        <dbReference type="SAM" id="MobiDB-lite"/>
    </source>
</evidence>
<accession>A0A168H6Q7</accession>
<dbReference type="EMBL" id="AMYB01000010">
    <property type="protein sequence ID" value="OAC98433.1"/>
    <property type="molecule type" value="Genomic_DNA"/>
</dbReference>
<keyword evidence="2" id="KW-1133">Transmembrane helix</keyword>
<comment type="caution">
    <text evidence="3">The sequence shown here is derived from an EMBL/GenBank/DDBJ whole genome shotgun (WGS) entry which is preliminary data.</text>
</comment>
<keyword evidence="2" id="KW-0812">Transmembrane</keyword>
<dbReference type="Proteomes" id="UP000077051">
    <property type="component" value="Unassembled WGS sequence"/>
</dbReference>
<evidence type="ECO:0000313" key="3">
    <source>
        <dbReference type="EMBL" id="OAC98433.1"/>
    </source>
</evidence>
<gene>
    <name evidence="3" type="ORF">MUCCIDRAFT_115344</name>
</gene>
<feature type="transmembrane region" description="Helical" evidence="2">
    <location>
        <begin position="20"/>
        <end position="37"/>
    </location>
</feature>
<evidence type="ECO:0000256" key="2">
    <source>
        <dbReference type="SAM" id="Phobius"/>
    </source>
</evidence>
<keyword evidence="2" id="KW-0472">Membrane</keyword>
<proteinExistence type="predicted"/>
<dbReference type="VEuPathDB" id="FungiDB:MUCCIDRAFT_115344"/>
<feature type="compositionally biased region" description="Acidic residues" evidence="1">
    <location>
        <begin position="103"/>
        <end position="113"/>
    </location>
</feature>